<name>A0A452YYQ8_AEGTS</name>
<protein>
    <submittedName>
        <fullName evidence="1">Uncharacterized protein</fullName>
    </submittedName>
</protein>
<reference evidence="2" key="1">
    <citation type="journal article" date="2014" name="Science">
        <title>Ancient hybridizations among the ancestral genomes of bread wheat.</title>
        <authorList>
            <consortium name="International Wheat Genome Sequencing Consortium,"/>
            <person name="Marcussen T."/>
            <person name="Sandve S.R."/>
            <person name="Heier L."/>
            <person name="Spannagl M."/>
            <person name="Pfeifer M."/>
            <person name="Jakobsen K.S."/>
            <person name="Wulff B.B."/>
            <person name="Steuernagel B."/>
            <person name="Mayer K.F."/>
            <person name="Olsen O.A."/>
        </authorList>
    </citation>
    <scope>NUCLEOTIDE SEQUENCE [LARGE SCALE GENOMIC DNA]</scope>
    <source>
        <strain evidence="2">cv. AL8/78</strain>
    </source>
</reference>
<organism evidence="1 2">
    <name type="scientific">Aegilops tauschii subsp. strangulata</name>
    <name type="common">Goatgrass</name>
    <dbReference type="NCBI Taxonomy" id="200361"/>
    <lineage>
        <taxon>Eukaryota</taxon>
        <taxon>Viridiplantae</taxon>
        <taxon>Streptophyta</taxon>
        <taxon>Embryophyta</taxon>
        <taxon>Tracheophyta</taxon>
        <taxon>Spermatophyta</taxon>
        <taxon>Magnoliopsida</taxon>
        <taxon>Liliopsida</taxon>
        <taxon>Poales</taxon>
        <taxon>Poaceae</taxon>
        <taxon>BOP clade</taxon>
        <taxon>Pooideae</taxon>
        <taxon>Triticodae</taxon>
        <taxon>Triticeae</taxon>
        <taxon>Triticinae</taxon>
        <taxon>Aegilops</taxon>
    </lineage>
</organism>
<dbReference type="Proteomes" id="UP000015105">
    <property type="component" value="Chromosome 1D"/>
</dbReference>
<dbReference type="AlphaFoldDB" id="A0A452YYQ8"/>
<reference evidence="1" key="5">
    <citation type="journal article" date="2021" name="G3 (Bethesda)">
        <title>Aegilops tauschii genome assembly Aet v5.0 features greater sequence contiguity and improved annotation.</title>
        <authorList>
            <person name="Wang L."/>
            <person name="Zhu T."/>
            <person name="Rodriguez J.C."/>
            <person name="Deal K.R."/>
            <person name="Dubcovsky J."/>
            <person name="McGuire P.E."/>
            <person name="Lux T."/>
            <person name="Spannagl M."/>
            <person name="Mayer K.F.X."/>
            <person name="Baldrich P."/>
            <person name="Meyers B.C."/>
            <person name="Huo N."/>
            <person name="Gu Y.Q."/>
            <person name="Zhou H."/>
            <person name="Devos K.M."/>
            <person name="Bennetzen J.L."/>
            <person name="Unver T."/>
            <person name="Budak H."/>
            <person name="Gulick P.J."/>
            <person name="Galiba G."/>
            <person name="Kalapos B."/>
            <person name="Nelson D.R."/>
            <person name="Li P."/>
            <person name="You F.M."/>
            <person name="Luo M.C."/>
            <person name="Dvorak J."/>
        </authorList>
    </citation>
    <scope>NUCLEOTIDE SEQUENCE [LARGE SCALE GENOMIC DNA]</scope>
    <source>
        <strain evidence="1">cv. AL8/78</strain>
    </source>
</reference>
<evidence type="ECO:0000313" key="2">
    <source>
        <dbReference type="Proteomes" id="UP000015105"/>
    </source>
</evidence>
<sequence length="79" mass="8957">MFIYTMDLAILPTACIVYWEPKYLDCAALFVPVVISLLFLVMELQQRAISSLCFTGQVLFNTYGKVDSITECIGLNQRI</sequence>
<dbReference type="Gramene" id="AET1Gv20573400.4">
    <property type="protein sequence ID" value="AET1Gv20573400.4"/>
    <property type="gene ID" value="AET1Gv20573400"/>
</dbReference>
<reference evidence="1" key="4">
    <citation type="submission" date="2019-03" db="UniProtKB">
        <authorList>
            <consortium name="EnsemblPlants"/>
        </authorList>
    </citation>
    <scope>IDENTIFICATION</scope>
</reference>
<accession>A0A452YYQ8</accession>
<keyword evidence="2" id="KW-1185">Reference proteome</keyword>
<reference evidence="2" key="2">
    <citation type="journal article" date="2017" name="Nat. Plants">
        <title>The Aegilops tauschii genome reveals multiple impacts of transposons.</title>
        <authorList>
            <person name="Zhao G."/>
            <person name="Zou C."/>
            <person name="Li K."/>
            <person name="Wang K."/>
            <person name="Li T."/>
            <person name="Gao L."/>
            <person name="Zhang X."/>
            <person name="Wang H."/>
            <person name="Yang Z."/>
            <person name="Liu X."/>
            <person name="Jiang W."/>
            <person name="Mao L."/>
            <person name="Kong X."/>
            <person name="Jiao Y."/>
            <person name="Jia J."/>
        </authorList>
    </citation>
    <scope>NUCLEOTIDE SEQUENCE [LARGE SCALE GENOMIC DNA]</scope>
    <source>
        <strain evidence="2">cv. AL8/78</strain>
    </source>
</reference>
<dbReference type="EnsemblPlants" id="AET1Gv20573400.4">
    <property type="protein sequence ID" value="AET1Gv20573400.4"/>
    <property type="gene ID" value="AET1Gv20573400"/>
</dbReference>
<proteinExistence type="predicted"/>
<evidence type="ECO:0000313" key="1">
    <source>
        <dbReference type="EnsemblPlants" id="AET1Gv20573400.4"/>
    </source>
</evidence>
<reference evidence="1" key="3">
    <citation type="journal article" date="2017" name="Nature">
        <title>Genome sequence of the progenitor of the wheat D genome Aegilops tauschii.</title>
        <authorList>
            <person name="Luo M.C."/>
            <person name="Gu Y.Q."/>
            <person name="Puiu D."/>
            <person name="Wang H."/>
            <person name="Twardziok S.O."/>
            <person name="Deal K.R."/>
            <person name="Huo N."/>
            <person name="Zhu T."/>
            <person name="Wang L."/>
            <person name="Wang Y."/>
            <person name="McGuire P.E."/>
            <person name="Liu S."/>
            <person name="Long H."/>
            <person name="Ramasamy R.K."/>
            <person name="Rodriguez J.C."/>
            <person name="Van S.L."/>
            <person name="Yuan L."/>
            <person name="Wang Z."/>
            <person name="Xia Z."/>
            <person name="Xiao L."/>
            <person name="Anderson O.D."/>
            <person name="Ouyang S."/>
            <person name="Liang Y."/>
            <person name="Zimin A.V."/>
            <person name="Pertea G."/>
            <person name="Qi P."/>
            <person name="Bennetzen J.L."/>
            <person name="Dai X."/>
            <person name="Dawson M.W."/>
            <person name="Muller H.G."/>
            <person name="Kugler K."/>
            <person name="Rivarola-Duarte L."/>
            <person name="Spannagl M."/>
            <person name="Mayer K.F.X."/>
            <person name="Lu F.H."/>
            <person name="Bevan M.W."/>
            <person name="Leroy P."/>
            <person name="Li P."/>
            <person name="You F.M."/>
            <person name="Sun Q."/>
            <person name="Liu Z."/>
            <person name="Lyons E."/>
            <person name="Wicker T."/>
            <person name="Salzberg S.L."/>
            <person name="Devos K.M."/>
            <person name="Dvorak J."/>
        </authorList>
    </citation>
    <scope>NUCLEOTIDE SEQUENCE [LARGE SCALE GENOMIC DNA]</scope>
    <source>
        <strain evidence="1">cv. AL8/78</strain>
    </source>
</reference>